<dbReference type="Proteomes" id="UP001328733">
    <property type="component" value="Unassembled WGS sequence"/>
</dbReference>
<protein>
    <submittedName>
        <fullName evidence="2">Uncharacterized protein</fullName>
    </submittedName>
</protein>
<dbReference type="AlphaFoldDB" id="A0AAW9QW59"/>
<keyword evidence="3" id="KW-1185">Reference proteome</keyword>
<evidence type="ECO:0000256" key="1">
    <source>
        <dbReference type="SAM" id="MobiDB-lite"/>
    </source>
</evidence>
<accession>A0AAW9QW59</accession>
<sequence>MANSCEISRRKVGGRRQESGGRRQEVRERKGERANGDRVKWTG</sequence>
<feature type="compositionally biased region" description="Basic and acidic residues" evidence="1">
    <location>
        <begin position="15"/>
        <end position="43"/>
    </location>
</feature>
<reference evidence="2 3" key="1">
    <citation type="submission" date="2024-01" db="EMBL/GenBank/DDBJ databases">
        <title>Genomic insights into the taxonomy and metabolism of the cyanobacterium Pannus brasiliensis CCIBt3594.</title>
        <authorList>
            <person name="Machado M."/>
            <person name="Botero N.B."/>
            <person name="Andreote A.P.D."/>
            <person name="Feitosa A.M.T."/>
            <person name="Popin R."/>
            <person name="Sivonen K."/>
            <person name="Fiore M.F."/>
        </authorList>
    </citation>
    <scope>NUCLEOTIDE SEQUENCE [LARGE SCALE GENOMIC DNA]</scope>
    <source>
        <strain evidence="2 3">CCIBt3594</strain>
    </source>
</reference>
<name>A0AAW9QW59_9CHRO</name>
<dbReference type="RefSeq" id="WP_332865893.1">
    <property type="nucleotide sequence ID" value="NZ_JBAFSM010000028.1"/>
</dbReference>
<gene>
    <name evidence="2" type="ORF">V0288_14875</name>
</gene>
<evidence type="ECO:0000313" key="3">
    <source>
        <dbReference type="Proteomes" id="UP001328733"/>
    </source>
</evidence>
<comment type="caution">
    <text evidence="2">The sequence shown here is derived from an EMBL/GenBank/DDBJ whole genome shotgun (WGS) entry which is preliminary data.</text>
</comment>
<evidence type="ECO:0000313" key="2">
    <source>
        <dbReference type="EMBL" id="MEG3438412.1"/>
    </source>
</evidence>
<organism evidence="2 3">
    <name type="scientific">Pannus brasiliensis CCIBt3594</name>
    <dbReference type="NCBI Taxonomy" id="1427578"/>
    <lineage>
        <taxon>Bacteria</taxon>
        <taxon>Bacillati</taxon>
        <taxon>Cyanobacteriota</taxon>
        <taxon>Cyanophyceae</taxon>
        <taxon>Oscillatoriophycideae</taxon>
        <taxon>Chroococcales</taxon>
        <taxon>Microcystaceae</taxon>
        <taxon>Pannus</taxon>
    </lineage>
</organism>
<feature type="region of interest" description="Disordered" evidence="1">
    <location>
        <begin position="1"/>
        <end position="43"/>
    </location>
</feature>
<dbReference type="EMBL" id="JBAFSM010000028">
    <property type="protein sequence ID" value="MEG3438412.1"/>
    <property type="molecule type" value="Genomic_DNA"/>
</dbReference>
<proteinExistence type="predicted"/>